<protein>
    <recommendedName>
        <fullName evidence="5">Radical SAM core domain-containing protein</fullName>
    </recommendedName>
</protein>
<dbReference type="PANTHER" id="PTHR43524">
    <property type="entry name" value="RADICAL SAM SUPERFAMILY PROTEIN"/>
    <property type="match status" value="1"/>
</dbReference>
<dbReference type="PANTHER" id="PTHR43524:SF1">
    <property type="entry name" value="RADICAL SAM SUPERFAMILY PROTEIN"/>
    <property type="match status" value="1"/>
</dbReference>
<dbReference type="Pfam" id="PF04055">
    <property type="entry name" value="Radical_SAM"/>
    <property type="match status" value="1"/>
</dbReference>
<dbReference type="AlphaFoldDB" id="A0A1W9S034"/>
<evidence type="ECO:0000256" key="2">
    <source>
        <dbReference type="ARBA" id="ARBA00022723"/>
    </source>
</evidence>
<evidence type="ECO:0000256" key="4">
    <source>
        <dbReference type="ARBA" id="ARBA00023014"/>
    </source>
</evidence>
<dbReference type="InterPro" id="IPR013785">
    <property type="entry name" value="Aldolase_TIM"/>
</dbReference>
<evidence type="ECO:0000313" key="6">
    <source>
        <dbReference type="EMBL" id="OQX90208.1"/>
    </source>
</evidence>
<dbReference type="GO" id="GO:0003824">
    <property type="term" value="F:catalytic activity"/>
    <property type="evidence" value="ECO:0007669"/>
    <property type="project" value="InterPro"/>
</dbReference>
<comment type="caution">
    <text evidence="6">The sequence shown here is derived from an EMBL/GenBank/DDBJ whole genome shotgun (WGS) entry which is preliminary data.</text>
</comment>
<dbReference type="EMBL" id="NATQ01000089">
    <property type="protein sequence ID" value="OQX90208.1"/>
    <property type="molecule type" value="Genomic_DNA"/>
</dbReference>
<organism evidence="6 7">
    <name type="scientific">Candidatus Coatesbacteria bacterium 4484_99</name>
    <dbReference type="NCBI Taxonomy" id="1970774"/>
    <lineage>
        <taxon>Bacteria</taxon>
        <taxon>Candidatus Coatesiibacteriota</taxon>
    </lineage>
</organism>
<dbReference type="Gene3D" id="3.20.20.70">
    <property type="entry name" value="Aldolase class I"/>
    <property type="match status" value="1"/>
</dbReference>
<keyword evidence="1" id="KW-0949">S-adenosyl-L-methionine</keyword>
<dbReference type="GO" id="GO:0051536">
    <property type="term" value="F:iron-sulfur cluster binding"/>
    <property type="evidence" value="ECO:0007669"/>
    <property type="project" value="UniProtKB-KW"/>
</dbReference>
<dbReference type="SUPFAM" id="SSF102114">
    <property type="entry name" value="Radical SAM enzymes"/>
    <property type="match status" value="1"/>
</dbReference>
<sequence length="411" mass="47515">MYNNKIYFIEVFNMLSNMLDDLTIKSLTSLVCHITSSRKLNDYLAKKLDNLLYNEVVIKNVTTRPHRIQMEKYLTARNILNSGIKILNDDRVGRAVRKGVIENLIIQSIIKSLRLRNVKLTTYEKPFPTFLTISPTKHCNLNCKGCYANSTVKDSDTLDYDVFVRVMKEKTSAWSSHFTVISGGEPLTYRSRGKDIIDLYQEFDDNYFLMFTNATLIDKEMAKRLAEVGNCTPAVSVEGFEELTDRRRGKGTYRKIIQAMENMLDAGVPFGLSLTATRHNYEEILSDEFMDFFINKMEIKYIWIFQYMPIGRRFTLDLMVTPQQRLWMYEREQDWNSGPLSDGCIAGGRFGGYLHLLWNGDVTPCVFIPYKLHNIYDVYKSGGNLDTTTYMMYTKVVAILIPSSIHPCSKR</sequence>
<dbReference type="CDD" id="cd01335">
    <property type="entry name" value="Radical_SAM"/>
    <property type="match status" value="1"/>
</dbReference>
<accession>A0A1W9S034</accession>
<reference evidence="7" key="1">
    <citation type="submission" date="2017-03" db="EMBL/GenBank/DDBJ databases">
        <title>Novel pathways for hydrocarbon cycling and metabolic interdependencies in hydrothermal sediment communities.</title>
        <authorList>
            <person name="Dombrowski N."/>
            <person name="Seitz K."/>
            <person name="Teske A."/>
            <person name="Baker B."/>
        </authorList>
    </citation>
    <scope>NUCLEOTIDE SEQUENCE [LARGE SCALE GENOMIC DNA]</scope>
</reference>
<dbReference type="SFLD" id="SFLDS00029">
    <property type="entry name" value="Radical_SAM"/>
    <property type="match status" value="1"/>
</dbReference>
<keyword evidence="3" id="KW-0408">Iron</keyword>
<keyword evidence="4" id="KW-0411">Iron-sulfur</keyword>
<dbReference type="GO" id="GO:0046872">
    <property type="term" value="F:metal ion binding"/>
    <property type="evidence" value="ECO:0007669"/>
    <property type="project" value="UniProtKB-KW"/>
</dbReference>
<evidence type="ECO:0000313" key="7">
    <source>
        <dbReference type="Proteomes" id="UP000192611"/>
    </source>
</evidence>
<feature type="domain" description="Radical SAM core" evidence="5">
    <location>
        <begin position="123"/>
        <end position="339"/>
    </location>
</feature>
<dbReference type="InterPro" id="IPR058240">
    <property type="entry name" value="rSAM_sf"/>
</dbReference>
<evidence type="ECO:0000256" key="3">
    <source>
        <dbReference type="ARBA" id="ARBA00023004"/>
    </source>
</evidence>
<evidence type="ECO:0000259" key="5">
    <source>
        <dbReference type="PROSITE" id="PS51918"/>
    </source>
</evidence>
<evidence type="ECO:0000256" key="1">
    <source>
        <dbReference type="ARBA" id="ARBA00022691"/>
    </source>
</evidence>
<gene>
    <name evidence="6" type="ORF">B6D57_04355</name>
</gene>
<dbReference type="InterPro" id="IPR007197">
    <property type="entry name" value="rSAM"/>
</dbReference>
<keyword evidence="2" id="KW-0479">Metal-binding</keyword>
<dbReference type="Proteomes" id="UP000192611">
    <property type="component" value="Unassembled WGS sequence"/>
</dbReference>
<dbReference type="PROSITE" id="PS51918">
    <property type="entry name" value="RADICAL_SAM"/>
    <property type="match status" value="1"/>
</dbReference>
<dbReference type="SFLD" id="SFLDG01067">
    <property type="entry name" value="SPASM/twitch_domain_containing"/>
    <property type="match status" value="1"/>
</dbReference>
<name>A0A1W9S034_9BACT</name>
<proteinExistence type="predicted"/>